<comment type="caution">
    <text evidence="1">The sequence shown here is derived from an EMBL/GenBank/DDBJ whole genome shotgun (WGS) entry which is preliminary data.</text>
</comment>
<dbReference type="RefSeq" id="WP_380711377.1">
    <property type="nucleotide sequence ID" value="NZ_JBHUML010000002.1"/>
</dbReference>
<accession>A0ABW5SWL0</accession>
<protein>
    <submittedName>
        <fullName evidence="1">Phage head closure protein</fullName>
    </submittedName>
</protein>
<proteinExistence type="predicted"/>
<reference evidence="2" key="1">
    <citation type="journal article" date="2019" name="Int. J. Syst. Evol. Microbiol.">
        <title>The Global Catalogue of Microorganisms (GCM) 10K type strain sequencing project: providing services to taxonomists for standard genome sequencing and annotation.</title>
        <authorList>
            <consortium name="The Broad Institute Genomics Platform"/>
            <consortium name="The Broad Institute Genome Sequencing Center for Infectious Disease"/>
            <person name="Wu L."/>
            <person name="Ma J."/>
        </authorList>
    </citation>
    <scope>NUCLEOTIDE SEQUENCE [LARGE SCALE GENOMIC DNA]</scope>
    <source>
        <strain evidence="2">KCTC 33792</strain>
    </source>
</reference>
<dbReference type="Pfam" id="PF05521">
    <property type="entry name" value="Phage_HCP"/>
    <property type="match status" value="1"/>
</dbReference>
<dbReference type="InterPro" id="IPR038666">
    <property type="entry name" value="SSP1_head-tail_sf"/>
</dbReference>
<dbReference type="Gene3D" id="2.40.10.270">
    <property type="entry name" value="Bacteriophage SPP1 head-tail adaptor protein"/>
    <property type="match status" value="1"/>
</dbReference>
<dbReference type="EMBL" id="JBHUML010000002">
    <property type="protein sequence ID" value="MFD2704081.1"/>
    <property type="molecule type" value="Genomic_DNA"/>
</dbReference>
<keyword evidence="2" id="KW-1185">Reference proteome</keyword>
<dbReference type="InterPro" id="IPR008767">
    <property type="entry name" value="Phage_SPP1_head-tail_adaptor"/>
</dbReference>
<gene>
    <name evidence="1" type="ORF">ACFSUB_01270</name>
</gene>
<organism evidence="1 2">
    <name type="scientific">Salibacterium lacus</name>
    <dbReference type="NCBI Taxonomy" id="1898109"/>
    <lineage>
        <taxon>Bacteria</taxon>
        <taxon>Bacillati</taxon>
        <taxon>Bacillota</taxon>
        <taxon>Bacilli</taxon>
        <taxon>Bacillales</taxon>
        <taxon>Bacillaceae</taxon>
    </lineage>
</organism>
<dbReference type="NCBIfam" id="TIGR01563">
    <property type="entry name" value="gp16_SPP1"/>
    <property type="match status" value="1"/>
</dbReference>
<sequence>MKPIRAGKFKHRISILKEDRVRKPGGEYETDWVEHLKSRARVVPLSGSERYEAQQVQSTMSHRVEMRYRPGIKPQMRVEYDGRILKIEAVLNLEEADRELHLMTSEVVT</sequence>
<dbReference type="Proteomes" id="UP001597520">
    <property type="component" value="Unassembled WGS sequence"/>
</dbReference>
<evidence type="ECO:0000313" key="1">
    <source>
        <dbReference type="EMBL" id="MFD2704081.1"/>
    </source>
</evidence>
<evidence type="ECO:0000313" key="2">
    <source>
        <dbReference type="Proteomes" id="UP001597520"/>
    </source>
</evidence>
<name>A0ABW5SWL0_9BACI</name>